<keyword evidence="7" id="KW-1185">Reference proteome</keyword>
<dbReference type="InterPro" id="IPR001173">
    <property type="entry name" value="Glyco_trans_2-like"/>
</dbReference>
<accession>A0A315ZGP6</accession>
<feature type="coiled-coil region" evidence="4">
    <location>
        <begin position="38"/>
        <end position="65"/>
    </location>
</feature>
<evidence type="ECO:0000313" key="6">
    <source>
        <dbReference type="EMBL" id="PWJ44300.1"/>
    </source>
</evidence>
<dbReference type="EMBL" id="QGDO01000001">
    <property type="protein sequence ID" value="PWJ44300.1"/>
    <property type="molecule type" value="Genomic_DNA"/>
</dbReference>
<dbReference type="InterPro" id="IPR029044">
    <property type="entry name" value="Nucleotide-diphossugar_trans"/>
</dbReference>
<dbReference type="InterPro" id="IPR050834">
    <property type="entry name" value="Glycosyltransf_2"/>
</dbReference>
<evidence type="ECO:0000256" key="1">
    <source>
        <dbReference type="ARBA" id="ARBA00006739"/>
    </source>
</evidence>
<reference evidence="6 7" key="1">
    <citation type="submission" date="2018-03" db="EMBL/GenBank/DDBJ databases">
        <title>Genomic Encyclopedia of Archaeal and Bacterial Type Strains, Phase II (KMG-II): from individual species to whole genera.</title>
        <authorList>
            <person name="Goeker M."/>
        </authorList>
    </citation>
    <scope>NUCLEOTIDE SEQUENCE [LARGE SCALE GENOMIC DNA]</scope>
    <source>
        <strain evidence="6 7">DSM 28229</strain>
    </source>
</reference>
<dbReference type="Gene3D" id="3.90.550.10">
    <property type="entry name" value="Spore Coat Polysaccharide Biosynthesis Protein SpsA, Chain A"/>
    <property type="match status" value="1"/>
</dbReference>
<dbReference type="Pfam" id="PF00535">
    <property type="entry name" value="Glycos_transf_2"/>
    <property type="match status" value="1"/>
</dbReference>
<dbReference type="OrthoDB" id="9815829at2"/>
<evidence type="ECO:0000256" key="3">
    <source>
        <dbReference type="ARBA" id="ARBA00022679"/>
    </source>
</evidence>
<organism evidence="6 7">
    <name type="scientific">Sediminitomix flava</name>
    <dbReference type="NCBI Taxonomy" id="379075"/>
    <lineage>
        <taxon>Bacteria</taxon>
        <taxon>Pseudomonadati</taxon>
        <taxon>Bacteroidota</taxon>
        <taxon>Cytophagia</taxon>
        <taxon>Cytophagales</taxon>
        <taxon>Flammeovirgaceae</taxon>
        <taxon>Sediminitomix</taxon>
    </lineage>
</organism>
<name>A0A315ZGP6_SEDFL</name>
<evidence type="ECO:0000256" key="2">
    <source>
        <dbReference type="ARBA" id="ARBA00022676"/>
    </source>
</evidence>
<evidence type="ECO:0000256" key="4">
    <source>
        <dbReference type="SAM" id="Coils"/>
    </source>
</evidence>
<dbReference type="GO" id="GO:0016757">
    <property type="term" value="F:glycosyltransferase activity"/>
    <property type="evidence" value="ECO:0007669"/>
    <property type="project" value="UniProtKB-KW"/>
</dbReference>
<keyword evidence="4" id="KW-0175">Coiled coil</keyword>
<dbReference type="PANTHER" id="PTHR43685">
    <property type="entry name" value="GLYCOSYLTRANSFERASE"/>
    <property type="match status" value="1"/>
</dbReference>
<dbReference type="SUPFAM" id="SSF53448">
    <property type="entry name" value="Nucleotide-diphospho-sugar transferases"/>
    <property type="match status" value="1"/>
</dbReference>
<sequence>MKVSIIIPFFNAEKTLEKAVKSILNQSVSCDLELILVNNNSTDQSRELAEELANQSKQIQLLDEHQQGVVFAFNKGLSVAKGEYIARMDADDEALPSRLSSQIKLLDKNSSIDAVTGKVIYEGTEINSDGFEHFVNWANQLQNHDDIWRNRFVELPVINPSLMARRTVFEQYGSYRDGDFPEDYDLILRWLSNGVVFGKVEDDVLVWKDSKGRLTRTDERYEVDAFYKLKTKYLADWLKWNSDFYPKVWIWGAGKRSRQRAEFLLSHGIEIEGYIDIKKDKLGSECLFYKDLQKENFKGFILSYVSNRGMGEEVRKFLLSRGFSEEEDFLLMS</sequence>
<gene>
    <name evidence="6" type="ORF">BC781_101650</name>
</gene>
<dbReference type="AlphaFoldDB" id="A0A315ZGP6"/>
<evidence type="ECO:0000259" key="5">
    <source>
        <dbReference type="Pfam" id="PF00535"/>
    </source>
</evidence>
<keyword evidence="3 6" id="KW-0808">Transferase</keyword>
<comment type="caution">
    <text evidence="6">The sequence shown here is derived from an EMBL/GenBank/DDBJ whole genome shotgun (WGS) entry which is preliminary data.</text>
</comment>
<dbReference type="PANTHER" id="PTHR43685:SF5">
    <property type="entry name" value="GLYCOSYLTRANSFERASE EPSE-RELATED"/>
    <property type="match status" value="1"/>
</dbReference>
<protein>
    <submittedName>
        <fullName evidence="6">Glycosyltransferase involved in cell wall biosynthesis</fullName>
    </submittedName>
</protein>
<dbReference type="RefSeq" id="WP_158281385.1">
    <property type="nucleotide sequence ID" value="NZ_QGDO01000001.1"/>
</dbReference>
<dbReference type="Proteomes" id="UP000245535">
    <property type="component" value="Unassembled WGS sequence"/>
</dbReference>
<keyword evidence="2" id="KW-0328">Glycosyltransferase</keyword>
<proteinExistence type="inferred from homology"/>
<evidence type="ECO:0000313" key="7">
    <source>
        <dbReference type="Proteomes" id="UP000245535"/>
    </source>
</evidence>
<comment type="similarity">
    <text evidence="1">Belongs to the glycosyltransferase 2 family.</text>
</comment>
<feature type="domain" description="Glycosyltransferase 2-like" evidence="5">
    <location>
        <begin position="4"/>
        <end position="172"/>
    </location>
</feature>